<feature type="transmembrane region" description="Helical" evidence="4">
    <location>
        <begin position="33"/>
        <end position="54"/>
    </location>
</feature>
<dbReference type="FunFam" id="1.10.246.130:FF:000001">
    <property type="entry name" value="Gamma-glutamyltransferase 5 isoform 1"/>
    <property type="match status" value="1"/>
</dbReference>
<dbReference type="GO" id="GO:0036374">
    <property type="term" value="F:glutathione hydrolase activity"/>
    <property type="evidence" value="ECO:0007669"/>
    <property type="project" value="UniProtKB-UniRule"/>
</dbReference>
<keyword evidence="4" id="KW-0812">Transmembrane</keyword>
<feature type="binding site" evidence="2">
    <location>
        <begin position="404"/>
        <end position="406"/>
    </location>
    <ligand>
        <name>L-glutamate</name>
        <dbReference type="ChEBI" id="CHEBI:29985"/>
    </ligand>
</feature>
<comment type="pathway">
    <text evidence="3">Sulfur metabolism; glutathione metabolism.</text>
</comment>
<dbReference type="PANTHER" id="PTHR11686">
    <property type="entry name" value="GAMMA GLUTAMYL TRANSPEPTIDASE"/>
    <property type="match status" value="1"/>
</dbReference>
<dbReference type="EMBL" id="KZ865206">
    <property type="protein sequence ID" value="RIA04904.1"/>
    <property type="molecule type" value="Genomic_DNA"/>
</dbReference>
<dbReference type="Gene3D" id="3.60.20.40">
    <property type="match status" value="1"/>
</dbReference>
<gene>
    <name evidence="5" type="ORF">BRARA_K00902</name>
</gene>
<feature type="binding site" evidence="2">
    <location>
        <position position="473"/>
    </location>
    <ligand>
        <name>L-glutamate</name>
        <dbReference type="ChEBI" id="CHEBI:29985"/>
    </ligand>
</feature>
<keyword evidence="4" id="KW-1133">Transmembrane helix</keyword>
<dbReference type="GO" id="GO:0103068">
    <property type="term" value="F:leukotriene C4 gamma-glutamyl transferase activity"/>
    <property type="evidence" value="ECO:0007669"/>
    <property type="project" value="UniProtKB-EC"/>
</dbReference>
<dbReference type="Gene3D" id="1.10.246.130">
    <property type="match status" value="1"/>
</dbReference>
<feature type="active site" description="Nucleophile" evidence="1">
    <location>
        <position position="386"/>
    </location>
</feature>
<reference evidence="5" key="1">
    <citation type="submission" date="2018-06" db="EMBL/GenBank/DDBJ databases">
        <title>WGS assembly of Brassica rapa FPsc.</title>
        <authorList>
            <person name="Bowman J."/>
            <person name="Kohchi T."/>
            <person name="Yamato K."/>
            <person name="Jenkins J."/>
            <person name="Shu S."/>
            <person name="Ishizaki K."/>
            <person name="Yamaoka S."/>
            <person name="Nishihama R."/>
            <person name="Nakamura Y."/>
            <person name="Berger F."/>
            <person name="Adam C."/>
            <person name="Aki S."/>
            <person name="Althoff F."/>
            <person name="Araki T."/>
            <person name="Arteaga-Vazquez M."/>
            <person name="Balasubrmanian S."/>
            <person name="Bauer D."/>
            <person name="Boehm C."/>
            <person name="Briginshaw L."/>
            <person name="Caballero-Perez J."/>
            <person name="Catarino B."/>
            <person name="Chen F."/>
            <person name="Chiyoda S."/>
            <person name="Chovatia M."/>
            <person name="Davies K."/>
            <person name="Delmans M."/>
            <person name="Demura T."/>
            <person name="Dierschke T."/>
            <person name="Dolan L."/>
            <person name="Dorantes-Acosta A."/>
            <person name="Eklund D."/>
            <person name="Florent S."/>
            <person name="Flores-Sandoval E."/>
            <person name="Fujiyama A."/>
            <person name="Fukuzawa H."/>
            <person name="Galik B."/>
            <person name="Grimanelli D."/>
            <person name="Grimwood J."/>
            <person name="Grossniklaus U."/>
            <person name="Hamada T."/>
            <person name="Haseloff J."/>
            <person name="Hetherington A."/>
            <person name="Higo A."/>
            <person name="Hirakawa Y."/>
            <person name="Hundley H."/>
            <person name="Ikeda Y."/>
            <person name="Inoue K."/>
            <person name="Inoue S."/>
            <person name="Ishida S."/>
            <person name="Jia Q."/>
            <person name="Kakita M."/>
            <person name="Kanazawa T."/>
            <person name="Kawai Y."/>
            <person name="Kawashima T."/>
            <person name="Kennedy M."/>
            <person name="Kinose K."/>
            <person name="Kinoshita T."/>
            <person name="Kohara Y."/>
            <person name="Koide E."/>
            <person name="Komatsu K."/>
            <person name="Kopischke S."/>
            <person name="Kubo M."/>
            <person name="Kyozuka J."/>
            <person name="Lagercrantz U."/>
            <person name="Lin S."/>
            <person name="Lindquist E."/>
            <person name="Lipzen A."/>
            <person name="Lu C."/>
            <person name="Luna E."/>
            <person name="Martienssen R."/>
            <person name="Minamino N."/>
            <person name="Mizutani M."/>
            <person name="Mizutani M."/>
            <person name="Mochizuki N."/>
            <person name="Monte I."/>
            <person name="Mosher R."/>
            <person name="Nagasaki H."/>
            <person name="Nakagami H."/>
            <person name="Naramoto S."/>
            <person name="Nishitani K."/>
            <person name="Ohtani M."/>
            <person name="Okamoto T."/>
            <person name="Okumura M."/>
            <person name="Phillips J."/>
            <person name="Pollak B."/>
            <person name="Reinders A."/>
            <person name="Roevekamp M."/>
            <person name="Sano R."/>
            <person name="Sawa S."/>
            <person name="Schmid M."/>
            <person name="Shirakawa M."/>
            <person name="Solano R."/>
            <person name="Spunde A."/>
            <person name="Suetsugu N."/>
            <person name="Sugano S."/>
            <person name="Sugiyama A."/>
            <person name="Sun R."/>
            <person name="Suzuki Y."/>
            <person name="Takenaka M."/>
            <person name="Takezawa D."/>
            <person name="Tomogane H."/>
            <person name="Tsuzuki M."/>
            <person name="Ueda T."/>
            <person name="Umeda M."/>
            <person name="Ward J."/>
            <person name="Watanabe Y."/>
            <person name="Yazaki K."/>
            <person name="Yokoyama R."/>
            <person name="Yoshitake Y."/>
            <person name="Yotsui I."/>
            <person name="Zachgo S."/>
            <person name="Schmutz J."/>
        </authorList>
    </citation>
    <scope>NUCLEOTIDE SEQUENCE [LARGE SCALE GENOMIC DNA]</scope>
</reference>
<dbReference type="InterPro" id="IPR000101">
    <property type="entry name" value="GGT_peptidase"/>
</dbReference>
<accession>A0A397L7U2</accession>
<keyword evidence="4" id="KW-0472">Membrane</keyword>
<feature type="binding site" evidence="2">
    <location>
        <position position="142"/>
    </location>
    <ligand>
        <name>L-glutamate</name>
        <dbReference type="ChEBI" id="CHEBI:29985"/>
    </ligand>
</feature>
<dbReference type="SUPFAM" id="SSF56235">
    <property type="entry name" value="N-terminal nucleophile aminohydrolases (Ntn hydrolases)"/>
    <property type="match status" value="1"/>
</dbReference>
<organism evidence="5">
    <name type="scientific">Brassica campestris</name>
    <name type="common">Field mustard</name>
    <dbReference type="NCBI Taxonomy" id="3711"/>
    <lineage>
        <taxon>Eukaryota</taxon>
        <taxon>Viridiplantae</taxon>
        <taxon>Streptophyta</taxon>
        <taxon>Embryophyta</taxon>
        <taxon>Tracheophyta</taxon>
        <taxon>Spermatophyta</taxon>
        <taxon>Magnoliopsida</taxon>
        <taxon>eudicotyledons</taxon>
        <taxon>Gunneridae</taxon>
        <taxon>Pentapetalae</taxon>
        <taxon>rosids</taxon>
        <taxon>malvids</taxon>
        <taxon>Brassicales</taxon>
        <taxon>Brassicaceae</taxon>
        <taxon>Brassiceae</taxon>
        <taxon>Brassica</taxon>
    </lineage>
</organism>
<evidence type="ECO:0000256" key="2">
    <source>
        <dbReference type="PIRSR" id="PIRSR600101-2"/>
    </source>
</evidence>
<comment type="catalytic activity">
    <reaction evidence="3">
        <text>an S-substituted glutathione + H2O = an S-substituted L-cysteinylglycine + L-glutamate</text>
        <dbReference type="Rhea" id="RHEA:59468"/>
        <dbReference type="ChEBI" id="CHEBI:15377"/>
        <dbReference type="ChEBI" id="CHEBI:29985"/>
        <dbReference type="ChEBI" id="CHEBI:90779"/>
        <dbReference type="ChEBI" id="CHEBI:143103"/>
        <dbReference type="EC" id="3.4.19.13"/>
    </reaction>
</comment>
<feature type="binding site" evidence="2">
    <location>
        <begin position="451"/>
        <end position="452"/>
    </location>
    <ligand>
        <name>L-glutamate</name>
        <dbReference type="ChEBI" id="CHEBI:29985"/>
    </ligand>
</feature>
<proteinExistence type="predicted"/>
<keyword evidence="3" id="KW-0012">Acyltransferase</keyword>
<sequence>MGRGTMRDPFLDIEKSDTTISDVNKNRPRRSQIAIALCLSLFLVGGAGFTWTSYFTGEETETKSNDEDFVVTSKTGVVAADHETCSEIGADVLRRLDGSAVDAAVAVAFCLGVVNPTSSGIGGGAFMVVGSASGSAIAYDMRETASSTAYKMFEGRVDKQQKGPLSVAVPGEVAGLYQAWTNNGRRVQWKQLVEPSIKLARDGFVVDKLLTEGDTCKNIELAETLEKVAEKGMQAFYQDDVAENLVNDLMNAGGNMTLEDLRNYKVNVTDAMVVNDVMGFKLQGMWPPSSGTPGFAMVMNILEQYTDIDGIEKNLFLHRVIEAIKFMLAARMDLGDPAFVEGISEVVKNMTSKSWAEKIQEKISDEKTYPPDYYRNKYKQLKDEGTSHFCVVDKDRNVVSMTTTVNHAFGSGFMSTSTGIILNNQMADFSVTSEESAPPANYIEANKRPLSSMMPLIITKDDELVGVIGASGGIYIIPAVIQVFLNHFVLNMSPLEAVKSPRVYHKLEPNEVLYEDWTVYNKDHILLKKETQDFLKTKYHKLVSTTMGATVQFVVQDRQVLTAVSDLRKDGKPAAADAAPTLAPAPAPSPIF</sequence>
<feature type="binding site" evidence="2">
    <location>
        <position position="428"/>
    </location>
    <ligand>
        <name>L-glutamate</name>
        <dbReference type="ChEBI" id="CHEBI:29985"/>
    </ligand>
</feature>
<dbReference type="InterPro" id="IPR043138">
    <property type="entry name" value="GGT_lsub"/>
</dbReference>
<dbReference type="EC" id="2.3.2.2" evidence="3"/>
<dbReference type="InterPro" id="IPR043137">
    <property type="entry name" value="GGT_ssub_C"/>
</dbReference>
<keyword evidence="3" id="KW-0808">Transferase</keyword>
<dbReference type="InterPro" id="IPR029055">
    <property type="entry name" value="Ntn_hydrolases_N"/>
</dbReference>
<comment type="catalytic activity">
    <reaction evidence="3">
        <text>an N-terminal (5-L-glutamyl)-[peptide] + an alpha-amino acid = 5-L-glutamyl amino acid + an N-terminal L-alpha-aminoacyl-[peptide]</text>
        <dbReference type="Rhea" id="RHEA:23904"/>
        <dbReference type="Rhea" id="RHEA-COMP:9780"/>
        <dbReference type="Rhea" id="RHEA-COMP:9795"/>
        <dbReference type="ChEBI" id="CHEBI:77644"/>
        <dbReference type="ChEBI" id="CHEBI:78597"/>
        <dbReference type="ChEBI" id="CHEBI:78599"/>
        <dbReference type="ChEBI" id="CHEBI:78608"/>
        <dbReference type="EC" id="2.3.2.2"/>
    </reaction>
</comment>
<comment type="catalytic activity">
    <reaction evidence="3">
        <text>glutathione + H2O = L-cysteinylglycine + L-glutamate</text>
        <dbReference type="Rhea" id="RHEA:28807"/>
        <dbReference type="ChEBI" id="CHEBI:15377"/>
        <dbReference type="ChEBI" id="CHEBI:29985"/>
        <dbReference type="ChEBI" id="CHEBI:57925"/>
        <dbReference type="ChEBI" id="CHEBI:61694"/>
        <dbReference type="EC" id="3.4.19.13"/>
    </reaction>
</comment>
<comment type="function">
    <text evidence="3">Cleaves the gamma-glutamyl peptide bond of glutathione and glutathione conjugates.</text>
</comment>
<name>A0A397L7U2_BRACM</name>
<dbReference type="EC" id="3.4.19.13" evidence="3"/>
<dbReference type="Pfam" id="PF01019">
    <property type="entry name" value="G_glu_transpept"/>
    <property type="match status" value="1"/>
</dbReference>
<dbReference type="AlphaFoldDB" id="A0A397L7U2"/>
<evidence type="ECO:0000256" key="1">
    <source>
        <dbReference type="PIRSR" id="PIRSR600101-1"/>
    </source>
</evidence>
<protein>
    <recommendedName>
        <fullName evidence="3">Glutathione hydrolase</fullName>
        <ecNumber evidence="3">2.3.2.2</ecNumber>
        <ecNumber evidence="3">3.4.19.13</ecNumber>
    </recommendedName>
    <alternativeName>
        <fullName evidence="3">Gamma-glutamyltransferase</fullName>
    </alternativeName>
    <alternativeName>
        <fullName evidence="3">Gamma-glutamyltranspeptidase</fullName>
    </alternativeName>
</protein>
<evidence type="ECO:0000256" key="3">
    <source>
        <dbReference type="RuleBase" id="RU368068"/>
    </source>
</evidence>
<dbReference type="PANTHER" id="PTHR11686:SF59">
    <property type="entry name" value="GLUTATHIONE HYDROLASE"/>
    <property type="match status" value="1"/>
</dbReference>
<evidence type="ECO:0000256" key="4">
    <source>
        <dbReference type="SAM" id="Phobius"/>
    </source>
</evidence>
<dbReference type="UniPathway" id="UPA00204"/>
<dbReference type="Proteomes" id="UP000264353">
    <property type="component" value="Unassembled WGS sequence"/>
</dbReference>
<dbReference type="PRINTS" id="PR01210">
    <property type="entry name" value="GGTRANSPTASE"/>
</dbReference>
<dbReference type="GO" id="GO:0006751">
    <property type="term" value="P:glutathione catabolic process"/>
    <property type="evidence" value="ECO:0007669"/>
    <property type="project" value="UniProtKB-UniRule"/>
</dbReference>
<keyword evidence="3" id="KW-0378">Hydrolase</keyword>
<evidence type="ECO:0000313" key="5">
    <source>
        <dbReference type="EMBL" id="RIA04904.1"/>
    </source>
</evidence>